<proteinExistence type="predicted"/>
<evidence type="ECO:0000256" key="2">
    <source>
        <dbReference type="SAM" id="Phobius"/>
    </source>
</evidence>
<feature type="signal peptide" evidence="3">
    <location>
        <begin position="1"/>
        <end position="23"/>
    </location>
</feature>
<feature type="compositionally biased region" description="Acidic residues" evidence="1">
    <location>
        <begin position="210"/>
        <end position="222"/>
    </location>
</feature>
<evidence type="ECO:0000313" key="4">
    <source>
        <dbReference type="EMBL" id="KAL2268028.1"/>
    </source>
</evidence>
<feature type="chain" id="PRO_5046421340" evidence="3">
    <location>
        <begin position="24"/>
        <end position="321"/>
    </location>
</feature>
<keyword evidence="3" id="KW-0732">Signal</keyword>
<keyword evidence="5" id="KW-1185">Reference proteome</keyword>
<dbReference type="Proteomes" id="UP001600064">
    <property type="component" value="Unassembled WGS sequence"/>
</dbReference>
<organism evidence="4 5">
    <name type="scientific">Remersonia thermophila</name>
    <dbReference type="NCBI Taxonomy" id="72144"/>
    <lineage>
        <taxon>Eukaryota</taxon>
        <taxon>Fungi</taxon>
        <taxon>Dikarya</taxon>
        <taxon>Ascomycota</taxon>
        <taxon>Pezizomycotina</taxon>
        <taxon>Sordariomycetes</taxon>
        <taxon>Sordariomycetidae</taxon>
        <taxon>Sordariales</taxon>
        <taxon>Sordariales incertae sedis</taxon>
        <taxon>Remersonia</taxon>
    </lineage>
</organism>
<dbReference type="EMBL" id="JAZGUE010000003">
    <property type="protein sequence ID" value="KAL2268028.1"/>
    <property type="molecule type" value="Genomic_DNA"/>
</dbReference>
<sequence>MRIRPPSALPLLLAVAAAPSARGAIRCFFPNGDVNPEDVPCDPGAPVSMCCGSRDACLSSGLCLNPGTGPTRGISFARGTCTDQTWKSPICPQKCRINQDSATNSSAYNFGAGGVQVWECIGQGYEDPGAYCCESAREKTRCCETHTAVFTLPGASIGNALPVQTFPAPGGMSSSRQTSNAHIPAPTSRTTSLHAAPGANADGNQPTDIGDGDGDDDDDEDLLPTTSLGTATAVLGASPSSSSSSGGGGMNDAAKIGLGVGAGVGVTLLIAVAVVVGYQRAKKAVAAQATAQGGGFYTGGGTAAAAATESGRVCVQQYDRE</sequence>
<accession>A0ABR4DCF9</accession>
<evidence type="ECO:0000256" key="3">
    <source>
        <dbReference type="SAM" id="SignalP"/>
    </source>
</evidence>
<gene>
    <name evidence="4" type="ORF">VTJ83DRAFT_2874</name>
</gene>
<keyword evidence="2" id="KW-0472">Membrane</keyword>
<name>A0ABR4DCF9_9PEZI</name>
<keyword evidence="2" id="KW-0812">Transmembrane</keyword>
<dbReference type="RefSeq" id="XP_070866755.1">
    <property type="nucleotide sequence ID" value="XM_071009192.1"/>
</dbReference>
<comment type="caution">
    <text evidence="4">The sequence shown here is derived from an EMBL/GenBank/DDBJ whole genome shotgun (WGS) entry which is preliminary data.</text>
</comment>
<reference evidence="4 5" key="1">
    <citation type="journal article" date="2024" name="Commun. Biol.">
        <title>Comparative genomic analysis of thermophilic fungi reveals convergent evolutionary adaptations and gene losses.</title>
        <authorList>
            <person name="Steindorff A.S."/>
            <person name="Aguilar-Pontes M.V."/>
            <person name="Robinson A.J."/>
            <person name="Andreopoulos B."/>
            <person name="LaButti K."/>
            <person name="Kuo A."/>
            <person name="Mondo S."/>
            <person name="Riley R."/>
            <person name="Otillar R."/>
            <person name="Haridas S."/>
            <person name="Lipzen A."/>
            <person name="Grimwood J."/>
            <person name="Schmutz J."/>
            <person name="Clum A."/>
            <person name="Reid I.D."/>
            <person name="Moisan M.C."/>
            <person name="Butler G."/>
            <person name="Nguyen T.T.M."/>
            <person name="Dewar K."/>
            <person name="Conant G."/>
            <person name="Drula E."/>
            <person name="Henrissat B."/>
            <person name="Hansel C."/>
            <person name="Singer S."/>
            <person name="Hutchinson M.I."/>
            <person name="de Vries R.P."/>
            <person name="Natvig D.O."/>
            <person name="Powell A.J."/>
            <person name="Tsang A."/>
            <person name="Grigoriev I.V."/>
        </authorList>
    </citation>
    <scope>NUCLEOTIDE SEQUENCE [LARGE SCALE GENOMIC DNA]</scope>
    <source>
        <strain evidence="4 5">ATCC 22073</strain>
    </source>
</reference>
<feature type="region of interest" description="Disordered" evidence="1">
    <location>
        <begin position="166"/>
        <end position="248"/>
    </location>
</feature>
<dbReference type="GeneID" id="98123836"/>
<protein>
    <submittedName>
        <fullName evidence="4">Uncharacterized protein</fullName>
    </submittedName>
</protein>
<evidence type="ECO:0000313" key="5">
    <source>
        <dbReference type="Proteomes" id="UP001600064"/>
    </source>
</evidence>
<evidence type="ECO:0000256" key="1">
    <source>
        <dbReference type="SAM" id="MobiDB-lite"/>
    </source>
</evidence>
<feature type="transmembrane region" description="Helical" evidence="2">
    <location>
        <begin position="256"/>
        <end position="278"/>
    </location>
</feature>
<feature type="compositionally biased region" description="Polar residues" evidence="1">
    <location>
        <begin position="172"/>
        <end position="193"/>
    </location>
</feature>
<keyword evidence="2" id="KW-1133">Transmembrane helix</keyword>